<dbReference type="SMART" id="SM00448">
    <property type="entry name" value="REC"/>
    <property type="match status" value="1"/>
</dbReference>
<evidence type="ECO:0000259" key="3">
    <source>
        <dbReference type="PROSITE" id="PS50110"/>
    </source>
</evidence>
<sequence>MMDKLHAVVAEDDMIIRLDAAQILEDAGFKALQARDADAALALIAEREGQIHVLFTDVQMAAGSMNGFQLALKVAQSWSHIRIVVASGNMKPKAGDLPDQARFINKPFSAQLVHSVLKEMLPEEEMPMQLKQKPVASSP</sequence>
<reference evidence="4 5" key="1">
    <citation type="submission" date="2016-10" db="EMBL/GenBank/DDBJ databases">
        <title>Draft Genome sequence of Roseomonas sp. strain M3.</title>
        <authorList>
            <person name="Subhash Y."/>
            <person name="Lee S."/>
        </authorList>
    </citation>
    <scope>NUCLEOTIDE SEQUENCE [LARGE SCALE GENOMIC DNA]</scope>
    <source>
        <strain evidence="4 5">M3</strain>
    </source>
</reference>
<name>A0A1V2H427_9PROT</name>
<dbReference type="AlphaFoldDB" id="A0A1V2H427"/>
<dbReference type="PANTHER" id="PTHR44591:SF3">
    <property type="entry name" value="RESPONSE REGULATORY DOMAIN-CONTAINING PROTEIN"/>
    <property type="match status" value="1"/>
</dbReference>
<dbReference type="PROSITE" id="PS50110">
    <property type="entry name" value="RESPONSE_REGULATORY"/>
    <property type="match status" value="1"/>
</dbReference>
<organism evidence="4 5">
    <name type="scientific">Teichococcus deserti</name>
    <dbReference type="NCBI Taxonomy" id="1817963"/>
    <lineage>
        <taxon>Bacteria</taxon>
        <taxon>Pseudomonadati</taxon>
        <taxon>Pseudomonadota</taxon>
        <taxon>Alphaproteobacteria</taxon>
        <taxon>Acetobacterales</taxon>
        <taxon>Roseomonadaceae</taxon>
        <taxon>Roseomonas</taxon>
    </lineage>
</organism>
<comment type="caution">
    <text evidence="4">The sequence shown here is derived from an EMBL/GenBank/DDBJ whole genome shotgun (WGS) entry which is preliminary data.</text>
</comment>
<evidence type="ECO:0000313" key="4">
    <source>
        <dbReference type="EMBL" id="ONG54044.1"/>
    </source>
</evidence>
<accession>A0A1V2H427</accession>
<feature type="modified residue" description="4-aspartylphosphate" evidence="2">
    <location>
        <position position="57"/>
    </location>
</feature>
<gene>
    <name evidence="4" type="ORF">BKE38_10960</name>
</gene>
<dbReference type="InterPro" id="IPR001789">
    <property type="entry name" value="Sig_transdc_resp-reg_receiver"/>
</dbReference>
<evidence type="ECO:0000313" key="5">
    <source>
        <dbReference type="Proteomes" id="UP000188879"/>
    </source>
</evidence>
<protein>
    <recommendedName>
        <fullName evidence="3">Response regulatory domain-containing protein</fullName>
    </recommendedName>
</protein>
<proteinExistence type="predicted"/>
<evidence type="ECO:0000256" key="2">
    <source>
        <dbReference type="PROSITE-ProRule" id="PRU00169"/>
    </source>
</evidence>
<keyword evidence="5" id="KW-1185">Reference proteome</keyword>
<dbReference type="SUPFAM" id="SSF52172">
    <property type="entry name" value="CheY-like"/>
    <property type="match status" value="1"/>
</dbReference>
<keyword evidence="1 2" id="KW-0597">Phosphoprotein</keyword>
<dbReference type="PANTHER" id="PTHR44591">
    <property type="entry name" value="STRESS RESPONSE REGULATOR PROTEIN 1"/>
    <property type="match status" value="1"/>
</dbReference>
<dbReference type="InterPro" id="IPR011006">
    <property type="entry name" value="CheY-like_superfamily"/>
</dbReference>
<dbReference type="Gene3D" id="3.40.50.2300">
    <property type="match status" value="1"/>
</dbReference>
<evidence type="ECO:0000256" key="1">
    <source>
        <dbReference type="ARBA" id="ARBA00022553"/>
    </source>
</evidence>
<dbReference type="Pfam" id="PF00072">
    <property type="entry name" value="Response_reg"/>
    <property type="match status" value="1"/>
</dbReference>
<dbReference type="InterPro" id="IPR050595">
    <property type="entry name" value="Bact_response_regulator"/>
</dbReference>
<dbReference type="OrthoDB" id="9784719at2"/>
<feature type="domain" description="Response regulatory" evidence="3">
    <location>
        <begin position="6"/>
        <end position="121"/>
    </location>
</feature>
<dbReference type="Proteomes" id="UP000188879">
    <property type="component" value="Unassembled WGS sequence"/>
</dbReference>
<dbReference type="GO" id="GO:0000160">
    <property type="term" value="P:phosphorelay signal transduction system"/>
    <property type="evidence" value="ECO:0007669"/>
    <property type="project" value="InterPro"/>
</dbReference>
<dbReference type="EMBL" id="MLCO01000090">
    <property type="protein sequence ID" value="ONG54044.1"/>
    <property type="molecule type" value="Genomic_DNA"/>
</dbReference>